<dbReference type="InterPro" id="IPR000639">
    <property type="entry name" value="Epox_hydrolase-like"/>
</dbReference>
<reference evidence="3 4" key="1">
    <citation type="submission" date="2018-10" db="EMBL/GenBank/DDBJ databases">
        <title>Genomic Encyclopedia of Archaeal and Bacterial Type Strains, Phase II (KMG-II): from individual species to whole genera.</title>
        <authorList>
            <person name="Goeker M."/>
        </authorList>
    </citation>
    <scope>NUCLEOTIDE SEQUENCE [LARGE SCALE GENOMIC DNA]</scope>
    <source>
        <strain evidence="3 4">DSM 19839</strain>
    </source>
</reference>
<dbReference type="AlphaFoldDB" id="A0A495PST5"/>
<dbReference type="Gene3D" id="3.40.50.1820">
    <property type="entry name" value="alpha/beta hydrolase"/>
    <property type="match status" value="1"/>
</dbReference>
<dbReference type="RefSeq" id="WP_121345676.1">
    <property type="nucleotide sequence ID" value="NZ_RBLG01000002.1"/>
</dbReference>
<evidence type="ECO:0000256" key="1">
    <source>
        <dbReference type="ARBA" id="ARBA00038128"/>
    </source>
</evidence>
<dbReference type="InterPro" id="IPR029058">
    <property type="entry name" value="AB_hydrolase_fold"/>
</dbReference>
<dbReference type="InterPro" id="IPR050471">
    <property type="entry name" value="AB_hydrolase"/>
</dbReference>
<evidence type="ECO:0000313" key="4">
    <source>
        <dbReference type="Proteomes" id="UP000276282"/>
    </source>
</evidence>
<comment type="caution">
    <text evidence="3">The sequence shown here is derived from an EMBL/GenBank/DDBJ whole genome shotgun (WGS) entry which is preliminary data.</text>
</comment>
<dbReference type="SUPFAM" id="SSF53474">
    <property type="entry name" value="alpha/beta-Hydrolases"/>
    <property type="match status" value="1"/>
</dbReference>
<dbReference type="PANTHER" id="PTHR43433:SF4">
    <property type="entry name" value="NON-HEME CHLOROPEROXIDASE-RELATED"/>
    <property type="match status" value="1"/>
</dbReference>
<dbReference type="FunFam" id="3.40.50.1820:FF:000205">
    <property type="entry name" value="Non-haem bromoperoxidase BPO-A2"/>
    <property type="match status" value="1"/>
</dbReference>
<feature type="domain" description="AB hydrolase-1" evidence="2">
    <location>
        <begin position="25"/>
        <end position="262"/>
    </location>
</feature>
<name>A0A495PST5_9FLAO</name>
<proteinExistence type="inferred from homology"/>
<evidence type="ECO:0000313" key="3">
    <source>
        <dbReference type="EMBL" id="RKS53601.1"/>
    </source>
</evidence>
<organism evidence="3 4">
    <name type="scientific">Gillisia mitskevichiae</name>
    <dbReference type="NCBI Taxonomy" id="270921"/>
    <lineage>
        <taxon>Bacteria</taxon>
        <taxon>Pseudomonadati</taxon>
        <taxon>Bacteroidota</taxon>
        <taxon>Flavobacteriia</taxon>
        <taxon>Flavobacteriales</taxon>
        <taxon>Flavobacteriaceae</taxon>
        <taxon>Gillisia</taxon>
    </lineage>
</organism>
<accession>A0A495PST5</accession>
<dbReference type="Pfam" id="PF00561">
    <property type="entry name" value="Abhydrolase_1"/>
    <property type="match status" value="1"/>
</dbReference>
<dbReference type="PRINTS" id="PR00412">
    <property type="entry name" value="EPOXHYDRLASE"/>
</dbReference>
<gene>
    <name evidence="3" type="ORF">BC962_1854</name>
</gene>
<dbReference type="EMBL" id="RBLG01000002">
    <property type="protein sequence ID" value="RKS53601.1"/>
    <property type="molecule type" value="Genomic_DNA"/>
</dbReference>
<dbReference type="OrthoDB" id="9780932at2"/>
<dbReference type="PRINTS" id="PR00111">
    <property type="entry name" value="ABHYDROLASE"/>
</dbReference>
<dbReference type="InterPro" id="IPR000073">
    <property type="entry name" value="AB_hydrolase_1"/>
</dbReference>
<protein>
    <submittedName>
        <fullName evidence="3">Peroxiredoxin</fullName>
    </submittedName>
</protein>
<comment type="similarity">
    <text evidence="1">Belongs to the AB hydrolase superfamily. Bacterial non-heme haloperoxidase / perhydrolase family.</text>
</comment>
<dbReference type="GO" id="GO:0003824">
    <property type="term" value="F:catalytic activity"/>
    <property type="evidence" value="ECO:0007669"/>
    <property type="project" value="InterPro"/>
</dbReference>
<evidence type="ECO:0000259" key="2">
    <source>
        <dbReference type="Pfam" id="PF00561"/>
    </source>
</evidence>
<dbReference type="PANTHER" id="PTHR43433">
    <property type="entry name" value="HYDROLASE, ALPHA/BETA FOLD FAMILY PROTEIN"/>
    <property type="match status" value="1"/>
</dbReference>
<sequence>MSYFKSKTATEEVNIFYEDFGTGQPVILIHGWPLSHRMWEYQIEEIVNAGFRCITYDRRGFGESDKPWGNYDYETLALDLKNLIDHLSLSDSIIVGFSMGGGEVARYIGNYGTSEIAKAALISAVPPFMLKTSDNPEGLDKEVFEGFQKNIREDRAGFLVGFGDKFVSYSDNKEKISKEQVHLNWSIACNASPKATIDCVDSFGLTDFRKDLKKFDVPTLVVHGDADEIVPIEVSAKKSKDLISNAKYEEIKGAPHGLIFTHKKQFNKILINFLKS</sequence>
<keyword evidence="4" id="KW-1185">Reference proteome</keyword>
<dbReference type="Proteomes" id="UP000276282">
    <property type="component" value="Unassembled WGS sequence"/>
</dbReference>